<feature type="compositionally biased region" description="Basic and acidic residues" evidence="1">
    <location>
        <begin position="259"/>
        <end position="272"/>
    </location>
</feature>
<dbReference type="KEGG" id="ddu:GF1_16920"/>
<organism evidence="3 4">
    <name type="scientific">Desulfolithobacter dissulfuricans</name>
    <dbReference type="NCBI Taxonomy" id="2795293"/>
    <lineage>
        <taxon>Bacteria</taxon>
        <taxon>Pseudomonadati</taxon>
        <taxon>Thermodesulfobacteriota</taxon>
        <taxon>Desulfobulbia</taxon>
        <taxon>Desulfobulbales</taxon>
        <taxon>Desulfobulbaceae</taxon>
        <taxon>Desulfolithobacter</taxon>
    </lineage>
</organism>
<evidence type="ECO:0000256" key="1">
    <source>
        <dbReference type="SAM" id="MobiDB-lite"/>
    </source>
</evidence>
<dbReference type="InterPro" id="IPR003607">
    <property type="entry name" value="HD/PDEase_dom"/>
</dbReference>
<evidence type="ECO:0000256" key="2">
    <source>
        <dbReference type="SAM" id="Phobius"/>
    </source>
</evidence>
<evidence type="ECO:0000313" key="4">
    <source>
        <dbReference type="Proteomes" id="UP001063350"/>
    </source>
</evidence>
<dbReference type="SUPFAM" id="SSF109604">
    <property type="entry name" value="HD-domain/PDEase-like"/>
    <property type="match status" value="1"/>
</dbReference>
<gene>
    <name evidence="3" type="ORF">GF1_16920</name>
</gene>
<dbReference type="AlphaFoldDB" id="A0A915U0P2"/>
<keyword evidence="4" id="KW-1185">Reference proteome</keyword>
<dbReference type="Gene3D" id="1.10.3210.10">
    <property type="entry name" value="Hypothetical protein af1432"/>
    <property type="match status" value="1"/>
</dbReference>
<accession>A0A915U0P2</accession>
<proteinExistence type="predicted"/>
<dbReference type="CDD" id="cd00077">
    <property type="entry name" value="HDc"/>
    <property type="match status" value="1"/>
</dbReference>
<keyword evidence="2" id="KW-0812">Transmembrane</keyword>
<dbReference type="Proteomes" id="UP001063350">
    <property type="component" value="Chromosome"/>
</dbReference>
<feature type="region of interest" description="Disordered" evidence="1">
    <location>
        <begin position="259"/>
        <end position="298"/>
    </location>
</feature>
<sequence length="474" mass="52961">MYQVPLHIVLLGVAVFLVLIAVLVLILGSRQRQTVIKKITLRELSSVWTKNGPCEIHIANLAPLWRDEKALADQEASSLVFSHKRVTEFYDRQINASWFCNAELHKEVCGKILLLLDKEGDCPSVVNAAGDVEGSWDTNTFNLLSQITLLNHTLNVAEETVKLLVQAEAQHIIPDAMIAALGHDLGKLESVRGYLYSLGEHPLAAGRPLAEIPEFKKLGRKEEITRAIKLHHKMPEGLLGKTLKKADQRARQKELEDAIERLGKDQKPEKSEAAPITKKANEESNSVPARAGNDSSAAWQAQADIYGDDAAETKKEAATPELINISAWFDAQAFLEALKPYINKMLGRRFMAFSMPDGHVYVQVKAMEEVARKMAERAGVMEIATMAQGDATMRKVLFTIVHHLRVEHNVIDRGLIKDAYFGGYFMVTTRDGKSFKGYYTPFHAEAFGSIAEMEKDKPDRLKKFQSVTAYAKKR</sequence>
<dbReference type="EMBL" id="AP024233">
    <property type="protein sequence ID" value="BCO09316.1"/>
    <property type="molecule type" value="Genomic_DNA"/>
</dbReference>
<evidence type="ECO:0000313" key="3">
    <source>
        <dbReference type="EMBL" id="BCO09316.1"/>
    </source>
</evidence>
<keyword evidence="2" id="KW-0472">Membrane</keyword>
<name>A0A915U0P2_9BACT</name>
<keyword evidence="2" id="KW-1133">Transmembrane helix</keyword>
<dbReference type="RefSeq" id="WP_267926074.1">
    <property type="nucleotide sequence ID" value="NZ_AP024233.1"/>
</dbReference>
<reference evidence="3" key="1">
    <citation type="submission" date="2020-12" db="EMBL/GenBank/DDBJ databases">
        <title>Desulfobium dissulfuricans gen. nov., sp. nov., a novel mesophilic, sulfate-reducing bacterium isolated from a deep-sea hydrothermal vent.</title>
        <authorList>
            <person name="Hashimoto Y."/>
            <person name="Tame A."/>
            <person name="Sawayama S."/>
            <person name="Miyazaki J."/>
            <person name="Takai K."/>
            <person name="Nakagawa S."/>
        </authorList>
    </citation>
    <scope>NUCLEOTIDE SEQUENCE</scope>
    <source>
        <strain evidence="3">GF1</strain>
    </source>
</reference>
<feature type="compositionally biased region" description="Polar residues" evidence="1">
    <location>
        <begin position="283"/>
        <end position="298"/>
    </location>
</feature>
<feature type="transmembrane region" description="Helical" evidence="2">
    <location>
        <begin position="6"/>
        <end position="28"/>
    </location>
</feature>
<protein>
    <submittedName>
        <fullName evidence="3">Metal-dependent phosphohydrolase</fullName>
    </submittedName>
</protein>